<dbReference type="GO" id="GO:0022857">
    <property type="term" value="F:transmembrane transporter activity"/>
    <property type="evidence" value="ECO:0007669"/>
    <property type="project" value="InterPro"/>
</dbReference>
<proteinExistence type="inferred from homology"/>
<feature type="transmembrane region" description="Helical" evidence="11">
    <location>
        <begin position="271"/>
        <end position="295"/>
    </location>
</feature>
<evidence type="ECO:0000256" key="11">
    <source>
        <dbReference type="SAM" id="Phobius"/>
    </source>
</evidence>
<dbReference type="SUPFAM" id="SSF103473">
    <property type="entry name" value="MFS general substrate transporter"/>
    <property type="match status" value="1"/>
</dbReference>
<feature type="transmembrane region" description="Helical" evidence="11">
    <location>
        <begin position="384"/>
        <end position="403"/>
    </location>
</feature>
<dbReference type="RefSeq" id="XP_069228197.1">
    <property type="nucleotide sequence ID" value="XM_069375086.1"/>
</dbReference>
<feature type="transmembrane region" description="Helical" evidence="11">
    <location>
        <begin position="349"/>
        <end position="369"/>
    </location>
</feature>
<comment type="caution">
    <text evidence="12">The sequence shown here is derived from an EMBL/GenBank/DDBJ whole genome shotgun (WGS) entry which is preliminary data.</text>
</comment>
<dbReference type="EMBL" id="JAAQHG020000021">
    <property type="protein sequence ID" value="KAL1585091.1"/>
    <property type="molecule type" value="Genomic_DNA"/>
</dbReference>
<evidence type="ECO:0000256" key="1">
    <source>
        <dbReference type="ARBA" id="ARBA00004141"/>
    </source>
</evidence>
<evidence type="ECO:0000256" key="7">
    <source>
        <dbReference type="ARBA" id="ARBA00023004"/>
    </source>
</evidence>
<sequence>MSHNQAAMTGTLPIDSEQQIPADSDRYPSDAKDPKHTVESDSEDSSDGHVQHGVKQVEAVTMAWTKKSLATAYIFMWLLYLINGFNSSITANLSAYITSDFESHSLLPIIGVVSSVMGAATYMPLAKILNLWDRAVGFTLMVSFATLGLILGATCKGIGTYCASQVFYTIGFTGMTFCIDVITADTSSLRDRGLAYAFTSSPYIITAYAGPSAAARFYENNWRWGYGAFAIILPVFAAPMVGILMYARSQAKKQGLLPPKESSGRTIPQSIWYYIIQFDVLGTFLLLAALVLFLLPFNIAGYQANQWADGGMIAMIVLGFVLFFVFGLVEKYVAPEPFLKWEILHSRTVAGTCALDVCYQIAYYCWYYYYTSFLQVNAGQSLEVAGYIASIFDVVSGVWLFAVGLMIRYTCRFRWIYYWAVPLYILGEGLMIYFRKPDQSVGYLIMCQIFLAFSGGAMIIVQQVAVLAASDHQNYAGALATLSVFGNIGGAIGGSISGAIWQATLPKALERLLPAEALPDLESIIGDLETQLSYPKGTATRYAIEQAYGIAQSRMVIAGTSVMALSLVWMFVIRDLKINKHEAGVLF</sequence>
<feature type="transmembrane region" description="Helical" evidence="11">
    <location>
        <begin position="224"/>
        <end position="247"/>
    </location>
</feature>
<comment type="similarity">
    <text evidence="2">Belongs to the major facilitator superfamily.</text>
</comment>
<keyword evidence="4" id="KW-0410">Iron transport</keyword>
<feature type="region of interest" description="Disordered" evidence="10">
    <location>
        <begin position="1"/>
        <end position="51"/>
    </location>
</feature>
<evidence type="ECO:0000256" key="6">
    <source>
        <dbReference type="ARBA" id="ARBA00022989"/>
    </source>
</evidence>
<evidence type="ECO:0000256" key="10">
    <source>
        <dbReference type="SAM" id="MobiDB-lite"/>
    </source>
</evidence>
<dbReference type="FunFam" id="1.20.1250.20:FF:000302">
    <property type="entry name" value="MFS siderochrome iron transporter MirB"/>
    <property type="match status" value="1"/>
</dbReference>
<evidence type="ECO:0000313" key="12">
    <source>
        <dbReference type="EMBL" id="KAL1585091.1"/>
    </source>
</evidence>
<reference evidence="12 13" key="1">
    <citation type="journal article" date="2020" name="Microbiol. Resour. Announc.">
        <title>Draft Genome Sequence of a Cladosporium Species Isolated from the Mesophotic Ascidian Didemnum maculosum.</title>
        <authorList>
            <person name="Gioti A."/>
            <person name="Siaperas R."/>
            <person name="Nikolaivits E."/>
            <person name="Le Goff G."/>
            <person name="Ouazzani J."/>
            <person name="Kotoulas G."/>
            <person name="Topakas E."/>
        </authorList>
    </citation>
    <scope>NUCLEOTIDE SEQUENCE [LARGE SCALE GENOMIC DNA]</scope>
    <source>
        <strain evidence="12 13">TM138-S3</strain>
    </source>
</reference>
<keyword evidence="3" id="KW-0813">Transport</keyword>
<feature type="transmembrane region" description="Helical" evidence="11">
    <location>
        <begin position="135"/>
        <end position="153"/>
    </location>
</feature>
<name>A0AB34KLQ6_9PEZI</name>
<dbReference type="GO" id="GO:0005886">
    <property type="term" value="C:plasma membrane"/>
    <property type="evidence" value="ECO:0007669"/>
    <property type="project" value="TreeGrafter"/>
</dbReference>
<keyword evidence="13" id="KW-1185">Reference proteome</keyword>
<accession>A0AB34KLQ6</accession>
<dbReference type="PANTHER" id="PTHR23501:SF55">
    <property type="entry name" value="SIDEROPHORE IRON TRANSPORTER, PUTATIVE (AFU_ORTHOLOGUE AFUA_3G03440)-RELATED"/>
    <property type="match status" value="1"/>
</dbReference>
<evidence type="ECO:0000256" key="5">
    <source>
        <dbReference type="ARBA" id="ARBA00022692"/>
    </source>
</evidence>
<dbReference type="Gene3D" id="1.20.1250.20">
    <property type="entry name" value="MFS general substrate transporter like domains"/>
    <property type="match status" value="2"/>
</dbReference>
<feature type="transmembrane region" description="Helical" evidence="11">
    <location>
        <begin position="415"/>
        <end position="434"/>
    </location>
</feature>
<feature type="transmembrane region" description="Helical" evidence="11">
    <location>
        <begin position="105"/>
        <end position="123"/>
    </location>
</feature>
<keyword evidence="7" id="KW-0408">Iron</keyword>
<evidence type="ECO:0000256" key="9">
    <source>
        <dbReference type="ARBA" id="ARBA00023136"/>
    </source>
</evidence>
<dbReference type="AlphaFoldDB" id="A0AB34KLQ6"/>
<feature type="compositionally biased region" description="Basic and acidic residues" evidence="10">
    <location>
        <begin position="23"/>
        <end position="39"/>
    </location>
</feature>
<dbReference type="GO" id="GO:0006826">
    <property type="term" value="P:iron ion transport"/>
    <property type="evidence" value="ECO:0007669"/>
    <property type="project" value="UniProtKB-KW"/>
</dbReference>
<evidence type="ECO:0008006" key="14">
    <source>
        <dbReference type="Google" id="ProtNLM"/>
    </source>
</evidence>
<feature type="transmembrane region" description="Helical" evidence="11">
    <location>
        <begin position="440"/>
        <end position="468"/>
    </location>
</feature>
<dbReference type="Proteomes" id="UP000803884">
    <property type="component" value="Unassembled WGS sequence"/>
</dbReference>
<gene>
    <name evidence="12" type="ORF">WHR41_06481</name>
</gene>
<evidence type="ECO:0000256" key="8">
    <source>
        <dbReference type="ARBA" id="ARBA00023065"/>
    </source>
</evidence>
<evidence type="ECO:0000256" key="4">
    <source>
        <dbReference type="ARBA" id="ARBA00022496"/>
    </source>
</evidence>
<evidence type="ECO:0000256" key="2">
    <source>
        <dbReference type="ARBA" id="ARBA00008335"/>
    </source>
</evidence>
<dbReference type="Pfam" id="PF07690">
    <property type="entry name" value="MFS_1"/>
    <property type="match status" value="1"/>
</dbReference>
<keyword evidence="8" id="KW-0406">Ion transport</keyword>
<keyword evidence="5 11" id="KW-0812">Transmembrane</keyword>
<dbReference type="GO" id="GO:0010106">
    <property type="term" value="P:cellular response to iron ion starvation"/>
    <property type="evidence" value="ECO:0007669"/>
    <property type="project" value="UniProtKB-ARBA"/>
</dbReference>
<dbReference type="InterPro" id="IPR036259">
    <property type="entry name" value="MFS_trans_sf"/>
</dbReference>
<comment type="subcellular location">
    <subcellularLocation>
        <location evidence="1">Membrane</location>
        <topology evidence="1">Multi-pass membrane protein</topology>
    </subcellularLocation>
</comment>
<organism evidence="12 13">
    <name type="scientific">Cladosporium halotolerans</name>
    <dbReference type="NCBI Taxonomy" id="1052096"/>
    <lineage>
        <taxon>Eukaryota</taxon>
        <taxon>Fungi</taxon>
        <taxon>Dikarya</taxon>
        <taxon>Ascomycota</taxon>
        <taxon>Pezizomycotina</taxon>
        <taxon>Dothideomycetes</taxon>
        <taxon>Dothideomycetidae</taxon>
        <taxon>Cladosporiales</taxon>
        <taxon>Cladosporiaceae</taxon>
        <taxon>Cladosporium</taxon>
    </lineage>
</organism>
<feature type="transmembrane region" description="Helical" evidence="11">
    <location>
        <begin position="72"/>
        <end position="93"/>
    </location>
</feature>
<feature type="transmembrane region" description="Helical" evidence="11">
    <location>
        <begin position="194"/>
        <end position="218"/>
    </location>
</feature>
<feature type="transmembrane region" description="Helical" evidence="11">
    <location>
        <begin position="307"/>
        <end position="329"/>
    </location>
</feature>
<dbReference type="FunFam" id="1.20.1250.20:FF:000284">
    <property type="entry name" value="Siderophore iron transporter mirB"/>
    <property type="match status" value="1"/>
</dbReference>
<feature type="transmembrane region" description="Helical" evidence="11">
    <location>
        <begin position="165"/>
        <end position="182"/>
    </location>
</feature>
<evidence type="ECO:0000256" key="3">
    <source>
        <dbReference type="ARBA" id="ARBA00022448"/>
    </source>
</evidence>
<dbReference type="GeneID" id="96007924"/>
<dbReference type="PANTHER" id="PTHR23501">
    <property type="entry name" value="MAJOR FACILITATOR SUPERFAMILY"/>
    <property type="match status" value="1"/>
</dbReference>
<feature type="transmembrane region" description="Helical" evidence="11">
    <location>
        <begin position="555"/>
        <end position="573"/>
    </location>
</feature>
<protein>
    <recommendedName>
        <fullName evidence="14">Siderophore iron transporter mirB</fullName>
    </recommendedName>
</protein>
<keyword evidence="6 11" id="KW-1133">Transmembrane helix</keyword>
<dbReference type="InterPro" id="IPR011701">
    <property type="entry name" value="MFS"/>
</dbReference>
<evidence type="ECO:0000313" key="13">
    <source>
        <dbReference type="Proteomes" id="UP000803884"/>
    </source>
</evidence>
<feature type="transmembrane region" description="Helical" evidence="11">
    <location>
        <begin position="475"/>
        <end position="501"/>
    </location>
</feature>
<keyword evidence="9 11" id="KW-0472">Membrane</keyword>